<protein>
    <recommendedName>
        <fullName evidence="4">EpsG family protein</fullName>
    </recommendedName>
</protein>
<evidence type="ECO:0000313" key="3">
    <source>
        <dbReference type="Proteomes" id="UP001201463"/>
    </source>
</evidence>
<feature type="transmembrane region" description="Helical" evidence="1">
    <location>
        <begin position="16"/>
        <end position="38"/>
    </location>
</feature>
<feature type="transmembrane region" description="Helical" evidence="1">
    <location>
        <begin position="193"/>
        <end position="210"/>
    </location>
</feature>
<feature type="transmembrane region" description="Helical" evidence="1">
    <location>
        <begin position="121"/>
        <end position="139"/>
    </location>
</feature>
<feature type="transmembrane region" description="Helical" evidence="1">
    <location>
        <begin position="159"/>
        <end position="181"/>
    </location>
</feature>
<dbReference type="EMBL" id="JAJTWT010000005">
    <property type="protein sequence ID" value="MCE4538159.1"/>
    <property type="molecule type" value="Genomic_DNA"/>
</dbReference>
<comment type="caution">
    <text evidence="2">The sequence shown here is derived from an EMBL/GenBank/DDBJ whole genome shotgun (WGS) entry which is preliminary data.</text>
</comment>
<reference evidence="2 3" key="1">
    <citation type="submission" date="2021-12" db="EMBL/GenBank/DDBJ databases">
        <title>Genome seq of p7.</title>
        <authorList>
            <person name="Seo T."/>
        </authorList>
    </citation>
    <scope>NUCLEOTIDE SEQUENCE [LARGE SCALE GENOMIC DNA]</scope>
    <source>
        <strain evidence="2 3">P7</strain>
    </source>
</reference>
<evidence type="ECO:0000313" key="2">
    <source>
        <dbReference type="EMBL" id="MCE4538159.1"/>
    </source>
</evidence>
<feature type="transmembrane region" description="Helical" evidence="1">
    <location>
        <begin position="95"/>
        <end position="114"/>
    </location>
</feature>
<keyword evidence="1" id="KW-0812">Transmembrane</keyword>
<keyword evidence="1" id="KW-0472">Membrane</keyword>
<feature type="transmembrane region" description="Helical" evidence="1">
    <location>
        <begin position="69"/>
        <end position="89"/>
    </location>
</feature>
<feature type="transmembrane region" description="Helical" evidence="1">
    <location>
        <begin position="297"/>
        <end position="320"/>
    </location>
</feature>
<accession>A0ABS8XB36</accession>
<evidence type="ECO:0008006" key="4">
    <source>
        <dbReference type="Google" id="ProtNLM"/>
    </source>
</evidence>
<keyword evidence="3" id="KW-1185">Reference proteome</keyword>
<evidence type="ECO:0000256" key="1">
    <source>
        <dbReference type="SAM" id="Phobius"/>
    </source>
</evidence>
<gene>
    <name evidence="2" type="ORF">LXT12_12950</name>
</gene>
<proteinExistence type="predicted"/>
<sequence>MRTATLSATSVPSSGVYLTGHAGAVLFALVLFVASLILSPLHYSGDQLFYSALYRELPLLHTWEDRYQAFFWHTSAMEPVYLGLITLAAPYLPKTLLFSLVNTALAYGVGLWLFSRRVAPLVILLLALNFYLIVLFYSAERLKLAMTFVVWGMLLESRGRYLLFALAIGSHFQSALLLFSILTWNTSKPGARYLLPLAGASVAVAAFSYLQESAPLFLAYLTNKLDHYSIAESFSLLVMVKPLALMLGTMYYTGQQWRTVLTFVPILAMTYFVGSDRIVLFGYFIFMYFALQRNRGMNLGAISSAAYFAYAGILYIVTFIQTGHGLSS</sequence>
<keyword evidence="1" id="KW-1133">Transmembrane helix</keyword>
<name>A0ABS8XB36_9BURK</name>
<dbReference type="RefSeq" id="WP_233392607.1">
    <property type="nucleotide sequence ID" value="NZ_JAJTWT010000005.1"/>
</dbReference>
<feature type="transmembrane region" description="Helical" evidence="1">
    <location>
        <begin position="230"/>
        <end position="252"/>
    </location>
</feature>
<dbReference type="Proteomes" id="UP001201463">
    <property type="component" value="Unassembled WGS sequence"/>
</dbReference>
<feature type="transmembrane region" description="Helical" evidence="1">
    <location>
        <begin position="264"/>
        <end position="291"/>
    </location>
</feature>
<organism evidence="2 3">
    <name type="scientific">Pelomonas caseinilytica</name>
    <dbReference type="NCBI Taxonomy" id="2906763"/>
    <lineage>
        <taxon>Bacteria</taxon>
        <taxon>Pseudomonadati</taxon>
        <taxon>Pseudomonadota</taxon>
        <taxon>Betaproteobacteria</taxon>
        <taxon>Burkholderiales</taxon>
        <taxon>Sphaerotilaceae</taxon>
        <taxon>Roseateles</taxon>
    </lineage>
</organism>